<evidence type="ECO:0000313" key="1">
    <source>
        <dbReference type="EMBL" id="MBW0466464.1"/>
    </source>
</evidence>
<dbReference type="AlphaFoldDB" id="A0A9Q3GGL4"/>
<accession>A0A9Q3GGL4</accession>
<organism evidence="1 2">
    <name type="scientific">Austropuccinia psidii MF-1</name>
    <dbReference type="NCBI Taxonomy" id="1389203"/>
    <lineage>
        <taxon>Eukaryota</taxon>
        <taxon>Fungi</taxon>
        <taxon>Dikarya</taxon>
        <taxon>Basidiomycota</taxon>
        <taxon>Pucciniomycotina</taxon>
        <taxon>Pucciniomycetes</taxon>
        <taxon>Pucciniales</taxon>
        <taxon>Sphaerophragmiaceae</taxon>
        <taxon>Austropuccinia</taxon>
    </lineage>
</organism>
<gene>
    <name evidence="1" type="ORF">O181_006179</name>
</gene>
<proteinExistence type="predicted"/>
<evidence type="ECO:0000313" key="2">
    <source>
        <dbReference type="Proteomes" id="UP000765509"/>
    </source>
</evidence>
<dbReference type="Proteomes" id="UP000765509">
    <property type="component" value="Unassembled WGS sequence"/>
</dbReference>
<keyword evidence="2" id="KW-1185">Reference proteome</keyword>
<dbReference type="EMBL" id="AVOT02001307">
    <property type="protein sequence ID" value="MBW0466464.1"/>
    <property type="molecule type" value="Genomic_DNA"/>
</dbReference>
<protein>
    <submittedName>
        <fullName evidence="1">Uncharacterized protein</fullName>
    </submittedName>
</protein>
<name>A0A9Q3GGL4_9BASI</name>
<comment type="caution">
    <text evidence="1">The sequence shown here is derived from an EMBL/GenBank/DDBJ whole genome shotgun (WGS) entry which is preliminary data.</text>
</comment>
<reference evidence="1" key="1">
    <citation type="submission" date="2021-03" db="EMBL/GenBank/DDBJ databases">
        <title>Draft genome sequence of rust myrtle Austropuccinia psidii MF-1, a brazilian biotype.</title>
        <authorList>
            <person name="Quecine M.C."/>
            <person name="Pachon D.M.R."/>
            <person name="Bonatelli M.L."/>
            <person name="Correr F.H."/>
            <person name="Franceschini L.M."/>
            <person name="Leite T.F."/>
            <person name="Margarido G.R.A."/>
            <person name="Almeida C.A."/>
            <person name="Ferrarezi J.A."/>
            <person name="Labate C.A."/>
        </authorList>
    </citation>
    <scope>NUCLEOTIDE SEQUENCE</scope>
    <source>
        <strain evidence="1">MF-1</strain>
    </source>
</reference>
<sequence>MLLQHPQVDNTMPAPISALTTSHASAPTPHLCIQSLCSSSGLKICLQHHPQPPLRLLPPAPYHPYTCVVPSRHASDAPLTPA</sequence>